<dbReference type="HOGENOM" id="CLU_2224324_0_0_1"/>
<evidence type="ECO:0000256" key="1">
    <source>
        <dbReference type="SAM" id="MobiDB-lite"/>
    </source>
</evidence>
<name>A0A067PAY9_PLEO1</name>
<dbReference type="EMBL" id="KL198004">
    <property type="protein sequence ID" value="KDQ33592.1"/>
    <property type="molecule type" value="Genomic_DNA"/>
</dbReference>
<dbReference type="Proteomes" id="UP000027073">
    <property type="component" value="Unassembled WGS sequence"/>
</dbReference>
<gene>
    <name evidence="2" type="ORF">PLEOSDRAFT_1091557</name>
</gene>
<dbReference type="InParanoid" id="A0A067PAY9"/>
<protein>
    <submittedName>
        <fullName evidence="2">Uncharacterized protein</fullName>
    </submittedName>
</protein>
<feature type="region of interest" description="Disordered" evidence="1">
    <location>
        <begin position="66"/>
        <end position="106"/>
    </location>
</feature>
<accession>A0A067PAY9</accession>
<proteinExistence type="predicted"/>
<dbReference type="VEuPathDB" id="FungiDB:PLEOSDRAFT_1091557"/>
<evidence type="ECO:0000313" key="3">
    <source>
        <dbReference type="Proteomes" id="UP000027073"/>
    </source>
</evidence>
<reference evidence="3" key="1">
    <citation type="journal article" date="2014" name="Proc. Natl. Acad. Sci. U.S.A.">
        <title>Extensive sampling of basidiomycete genomes demonstrates inadequacy of the white-rot/brown-rot paradigm for wood decay fungi.</title>
        <authorList>
            <person name="Riley R."/>
            <person name="Salamov A.A."/>
            <person name="Brown D.W."/>
            <person name="Nagy L.G."/>
            <person name="Floudas D."/>
            <person name="Held B.W."/>
            <person name="Levasseur A."/>
            <person name="Lombard V."/>
            <person name="Morin E."/>
            <person name="Otillar R."/>
            <person name="Lindquist E.A."/>
            <person name="Sun H."/>
            <person name="LaButti K.M."/>
            <person name="Schmutz J."/>
            <person name="Jabbour D."/>
            <person name="Luo H."/>
            <person name="Baker S.E."/>
            <person name="Pisabarro A.G."/>
            <person name="Walton J.D."/>
            <person name="Blanchette R.A."/>
            <person name="Henrissat B."/>
            <person name="Martin F."/>
            <person name="Cullen D."/>
            <person name="Hibbett D.S."/>
            <person name="Grigoriev I.V."/>
        </authorList>
    </citation>
    <scope>NUCLEOTIDE SEQUENCE [LARGE SCALE GENOMIC DNA]</scope>
    <source>
        <strain evidence="3">PC15</strain>
    </source>
</reference>
<sequence length="106" mass="12054">MPMPSVFPRSRNGGSHMYAPSIAQVLESYYLSQLRSSTRPKAFSRYHPYPCYTERLSCDPLMQTIDERDELPAYQDARGQPAPNQPRNGTEHGRRQGFVHKAINAA</sequence>
<dbReference type="OrthoDB" id="2637024at2759"/>
<dbReference type="AlphaFoldDB" id="A0A067PAY9"/>
<organism evidence="2 3">
    <name type="scientific">Pleurotus ostreatus (strain PC15)</name>
    <name type="common">Oyster mushroom</name>
    <dbReference type="NCBI Taxonomy" id="1137138"/>
    <lineage>
        <taxon>Eukaryota</taxon>
        <taxon>Fungi</taxon>
        <taxon>Dikarya</taxon>
        <taxon>Basidiomycota</taxon>
        <taxon>Agaricomycotina</taxon>
        <taxon>Agaricomycetes</taxon>
        <taxon>Agaricomycetidae</taxon>
        <taxon>Agaricales</taxon>
        <taxon>Pleurotineae</taxon>
        <taxon>Pleurotaceae</taxon>
        <taxon>Pleurotus</taxon>
    </lineage>
</organism>
<evidence type="ECO:0000313" key="2">
    <source>
        <dbReference type="EMBL" id="KDQ33592.1"/>
    </source>
</evidence>